<accession>A0ABS8VSG8</accession>
<dbReference type="SUPFAM" id="SSF48295">
    <property type="entry name" value="TrpR-like"/>
    <property type="match status" value="1"/>
</dbReference>
<dbReference type="RefSeq" id="WP_232877482.1">
    <property type="nucleotide sequence ID" value="NZ_JAJSOJ010000024.1"/>
</dbReference>
<dbReference type="InterPro" id="IPR010921">
    <property type="entry name" value="Trp_repressor/repl_initiator"/>
</dbReference>
<organism evidence="1 2">
    <name type="scientific">Acetobacter sicerae</name>
    <dbReference type="NCBI Taxonomy" id="85325"/>
    <lineage>
        <taxon>Bacteria</taxon>
        <taxon>Pseudomonadati</taxon>
        <taxon>Pseudomonadota</taxon>
        <taxon>Alphaproteobacteria</taxon>
        <taxon>Acetobacterales</taxon>
        <taxon>Acetobacteraceae</taxon>
        <taxon>Acetobacter</taxon>
    </lineage>
</organism>
<protein>
    <submittedName>
        <fullName evidence="1">Transposase</fullName>
    </submittedName>
</protein>
<name>A0ABS8VSG8_9PROT</name>
<dbReference type="Pfam" id="PF01527">
    <property type="entry name" value="HTH_Tnp_1"/>
    <property type="match status" value="1"/>
</dbReference>
<dbReference type="Proteomes" id="UP001521074">
    <property type="component" value="Unassembled WGS sequence"/>
</dbReference>
<proteinExistence type="predicted"/>
<comment type="caution">
    <text evidence="1">The sequence shown here is derived from an EMBL/GenBank/DDBJ whole genome shotgun (WGS) entry which is preliminary data.</text>
</comment>
<evidence type="ECO:0000313" key="1">
    <source>
        <dbReference type="EMBL" id="MCE0743882.1"/>
    </source>
</evidence>
<reference evidence="1 2" key="1">
    <citation type="submission" date="2021-12" db="EMBL/GenBank/DDBJ databases">
        <title>Genome sequence of Acetobacter sicerae DmPark20a_162.</title>
        <authorList>
            <person name="Chaston J.M."/>
        </authorList>
    </citation>
    <scope>NUCLEOTIDE SEQUENCE [LARGE SCALE GENOMIC DNA]</scope>
    <source>
        <strain evidence="1 2">DmPark20a_162</strain>
    </source>
</reference>
<gene>
    <name evidence="1" type="ORF">LWC05_08270</name>
</gene>
<dbReference type="InterPro" id="IPR002514">
    <property type="entry name" value="Transposase_8"/>
</dbReference>
<keyword evidence="2" id="KW-1185">Reference proteome</keyword>
<dbReference type="NCBIfam" id="NF047593">
    <property type="entry name" value="IS66_ISAeme5_TnpA"/>
    <property type="match status" value="1"/>
</dbReference>
<evidence type="ECO:0000313" key="2">
    <source>
        <dbReference type="Proteomes" id="UP001521074"/>
    </source>
</evidence>
<sequence length="106" mass="12050">MEIITGVERRRRWRLEEKLRLVAECDAPGGSVTRVAHQHDISRALLWNWWRQFRERACSNTPSTPEFLPVSLASQGAATHAGIEIHFPTGRGCIFRAVASRPWQSA</sequence>
<dbReference type="EMBL" id="JAJSOJ010000024">
    <property type="protein sequence ID" value="MCE0743882.1"/>
    <property type="molecule type" value="Genomic_DNA"/>
</dbReference>